<dbReference type="KEGG" id="abaw:D5400_19155"/>
<gene>
    <name evidence="2" type="ORF">D5400_19155</name>
</gene>
<proteinExistence type="predicted"/>
<dbReference type="PROSITE" id="PS51186">
    <property type="entry name" value="GNAT"/>
    <property type="match status" value="1"/>
</dbReference>
<reference evidence="2 3" key="1">
    <citation type="submission" date="2018-09" db="EMBL/GenBank/DDBJ databases">
        <title>Marinorhizobium profundi gen. nov., sp. nov., isolated from a deep-sea sediment sample from the New Britain Trench and proposal of Marinorhizobiaceae fam. nov. in the order Rhizobiales of the class Alphaproteobacteria.</title>
        <authorList>
            <person name="Cao J."/>
        </authorList>
    </citation>
    <scope>NUCLEOTIDE SEQUENCE [LARGE SCALE GENOMIC DNA]</scope>
    <source>
        <strain evidence="2 3">WS11</strain>
    </source>
</reference>
<feature type="domain" description="N-acetyltransferase" evidence="1">
    <location>
        <begin position="4"/>
        <end position="165"/>
    </location>
</feature>
<keyword evidence="3" id="KW-1185">Reference proteome</keyword>
<dbReference type="GO" id="GO:0016747">
    <property type="term" value="F:acyltransferase activity, transferring groups other than amino-acyl groups"/>
    <property type="evidence" value="ECO:0007669"/>
    <property type="project" value="InterPro"/>
</dbReference>
<dbReference type="InterPro" id="IPR016181">
    <property type="entry name" value="Acyl_CoA_acyltransferase"/>
</dbReference>
<evidence type="ECO:0000313" key="2">
    <source>
        <dbReference type="EMBL" id="AZN73127.1"/>
    </source>
</evidence>
<dbReference type="OrthoDB" id="359414at2"/>
<dbReference type="Gene3D" id="3.40.630.30">
    <property type="match status" value="1"/>
</dbReference>
<dbReference type="AlphaFoldDB" id="A0A3S9B889"/>
<dbReference type="Pfam" id="PF00583">
    <property type="entry name" value="Acetyltransf_1"/>
    <property type="match status" value="1"/>
</dbReference>
<dbReference type="RefSeq" id="WP_126011720.1">
    <property type="nucleotide sequence ID" value="NZ_CP032509.1"/>
</dbReference>
<evidence type="ECO:0000313" key="3">
    <source>
        <dbReference type="Proteomes" id="UP000268192"/>
    </source>
</evidence>
<dbReference type="CDD" id="cd04301">
    <property type="entry name" value="NAT_SF"/>
    <property type="match status" value="1"/>
</dbReference>
<dbReference type="SUPFAM" id="SSF55729">
    <property type="entry name" value="Acyl-CoA N-acyltransferases (Nat)"/>
    <property type="match status" value="1"/>
</dbReference>
<keyword evidence="2" id="KW-0808">Transferase</keyword>
<sequence length="165" mass="17770">MPNYQWRRAVPDDVPHIAEISSIALAGYPEEPAIFHELLALAPGGCFVMEMDGVIVGYLVGHPWMKGRPPALNQTIGTLPERPDCWYLHDLSLLEEARGFGAAREAVQLAAEAARAAGLDDVALVAVNGAGGFWRAQGFEPLEPQAGPDGIASYGDDAIYMERRA</sequence>
<dbReference type="EMBL" id="CP032509">
    <property type="protein sequence ID" value="AZN73127.1"/>
    <property type="molecule type" value="Genomic_DNA"/>
</dbReference>
<name>A0A3S9B889_9HYPH</name>
<evidence type="ECO:0000259" key="1">
    <source>
        <dbReference type="PROSITE" id="PS51186"/>
    </source>
</evidence>
<dbReference type="InterPro" id="IPR000182">
    <property type="entry name" value="GNAT_dom"/>
</dbReference>
<protein>
    <submittedName>
        <fullName evidence="2">GNAT family N-acetyltransferase</fullName>
    </submittedName>
</protein>
<organism evidence="2 3">
    <name type="scientific">Georhizobium profundi</name>
    <dbReference type="NCBI Taxonomy" id="2341112"/>
    <lineage>
        <taxon>Bacteria</taxon>
        <taxon>Pseudomonadati</taxon>
        <taxon>Pseudomonadota</taxon>
        <taxon>Alphaproteobacteria</taxon>
        <taxon>Hyphomicrobiales</taxon>
        <taxon>Rhizobiaceae</taxon>
        <taxon>Georhizobium</taxon>
    </lineage>
</organism>
<dbReference type="Proteomes" id="UP000268192">
    <property type="component" value="Chromosome"/>
</dbReference>
<accession>A0A3S9B889</accession>